<feature type="binding site" evidence="6">
    <location>
        <position position="191"/>
    </location>
    <ligand>
        <name>substrate</name>
    </ligand>
</feature>
<dbReference type="GO" id="GO:0004040">
    <property type="term" value="F:amidase activity"/>
    <property type="evidence" value="ECO:0007669"/>
    <property type="project" value="UniProtKB-EC"/>
</dbReference>
<evidence type="ECO:0000313" key="8">
    <source>
        <dbReference type="EMBL" id="KAF7290792.1"/>
    </source>
</evidence>
<dbReference type="RefSeq" id="XP_037214152.1">
    <property type="nucleotide sequence ID" value="XM_037369654.1"/>
</dbReference>
<feature type="binding site" evidence="6">
    <location>
        <begin position="237"/>
        <end position="240"/>
    </location>
    <ligand>
        <name>substrate</name>
    </ligand>
</feature>
<dbReference type="PANTHER" id="PTHR46072">
    <property type="entry name" value="AMIDASE-RELATED-RELATED"/>
    <property type="match status" value="1"/>
</dbReference>
<comment type="caution">
    <text evidence="8">The sequence shown here is derived from an EMBL/GenBank/DDBJ whole genome shotgun (WGS) entry which is preliminary data.</text>
</comment>
<evidence type="ECO:0000313" key="9">
    <source>
        <dbReference type="Proteomes" id="UP000636479"/>
    </source>
</evidence>
<dbReference type="GeneID" id="59352170"/>
<name>A0A8H6VQY6_9AGAR</name>
<dbReference type="OrthoDB" id="6428749at2759"/>
<dbReference type="PIRSF" id="PIRSF001221">
    <property type="entry name" value="Amidase_fungi"/>
    <property type="match status" value="1"/>
</dbReference>
<comment type="catalytic activity">
    <reaction evidence="1">
        <text>a monocarboxylic acid amide + H2O = a monocarboxylate + NH4(+)</text>
        <dbReference type="Rhea" id="RHEA:12020"/>
        <dbReference type="ChEBI" id="CHEBI:15377"/>
        <dbReference type="ChEBI" id="CHEBI:28938"/>
        <dbReference type="ChEBI" id="CHEBI:35757"/>
        <dbReference type="ChEBI" id="CHEBI:83628"/>
        <dbReference type="EC" id="3.5.1.4"/>
    </reaction>
</comment>
<dbReference type="AlphaFoldDB" id="A0A8H6VQY6"/>
<dbReference type="EMBL" id="JACAZF010000014">
    <property type="protein sequence ID" value="KAF7290792.1"/>
    <property type="molecule type" value="Genomic_DNA"/>
</dbReference>
<feature type="domain" description="Amidase" evidence="7">
    <location>
        <begin position="86"/>
        <end position="540"/>
    </location>
</feature>
<reference evidence="8" key="1">
    <citation type="submission" date="2020-05" db="EMBL/GenBank/DDBJ databases">
        <title>Mycena genomes resolve the evolution of fungal bioluminescence.</title>
        <authorList>
            <person name="Tsai I.J."/>
        </authorList>
    </citation>
    <scope>NUCLEOTIDE SEQUENCE</scope>
    <source>
        <strain evidence="8">171206Taipei</strain>
    </source>
</reference>
<feature type="active site" description="Charge relay system" evidence="5">
    <location>
        <position position="141"/>
    </location>
</feature>
<accession>A0A8H6VQY6</accession>
<comment type="similarity">
    <text evidence="2">Belongs to the amidase family.</text>
</comment>
<feature type="binding site" evidence="6">
    <location>
        <position position="216"/>
    </location>
    <ligand>
        <name>substrate</name>
    </ligand>
</feature>
<gene>
    <name evidence="8" type="ORF">MIND_01320200</name>
</gene>
<protein>
    <recommendedName>
        <fullName evidence="3">amidase</fullName>
        <ecNumber evidence="3">3.5.1.4</ecNumber>
    </recommendedName>
</protein>
<feature type="active site" description="Charge relay system" evidence="5">
    <location>
        <position position="216"/>
    </location>
</feature>
<evidence type="ECO:0000256" key="5">
    <source>
        <dbReference type="PIRSR" id="PIRSR001221-1"/>
    </source>
</evidence>
<feature type="active site" description="Acyl-ester intermediate" evidence="5">
    <location>
        <position position="240"/>
    </location>
</feature>
<dbReference type="Proteomes" id="UP000636479">
    <property type="component" value="Unassembled WGS sequence"/>
</dbReference>
<keyword evidence="4" id="KW-0378">Hydrolase</keyword>
<evidence type="ECO:0000256" key="6">
    <source>
        <dbReference type="PIRSR" id="PIRSR001221-2"/>
    </source>
</evidence>
<evidence type="ECO:0000256" key="4">
    <source>
        <dbReference type="ARBA" id="ARBA00022801"/>
    </source>
</evidence>
<dbReference type="InterPro" id="IPR020556">
    <property type="entry name" value="Amidase_CS"/>
</dbReference>
<dbReference type="Pfam" id="PF01425">
    <property type="entry name" value="Amidase"/>
    <property type="match status" value="1"/>
</dbReference>
<dbReference type="InterPro" id="IPR036928">
    <property type="entry name" value="AS_sf"/>
</dbReference>
<dbReference type="PROSITE" id="PS00571">
    <property type="entry name" value="AMIDASES"/>
    <property type="match status" value="1"/>
</dbReference>
<proteinExistence type="inferred from homology"/>
<evidence type="ECO:0000259" key="7">
    <source>
        <dbReference type="Pfam" id="PF01425"/>
    </source>
</evidence>
<evidence type="ECO:0000256" key="1">
    <source>
        <dbReference type="ARBA" id="ARBA00001311"/>
    </source>
</evidence>
<evidence type="ECO:0000256" key="2">
    <source>
        <dbReference type="ARBA" id="ARBA00009199"/>
    </source>
</evidence>
<dbReference type="SUPFAM" id="SSF75304">
    <property type="entry name" value="Amidase signature (AS) enzymes"/>
    <property type="match status" value="1"/>
</dbReference>
<evidence type="ECO:0000256" key="3">
    <source>
        <dbReference type="ARBA" id="ARBA00012922"/>
    </source>
</evidence>
<keyword evidence="9" id="KW-1185">Reference proteome</keyword>
<dbReference type="PANTHER" id="PTHR46072:SF4">
    <property type="entry name" value="AMIDASE C550.07-RELATED"/>
    <property type="match status" value="1"/>
</dbReference>
<organism evidence="8 9">
    <name type="scientific">Mycena indigotica</name>
    <dbReference type="NCBI Taxonomy" id="2126181"/>
    <lineage>
        <taxon>Eukaryota</taxon>
        <taxon>Fungi</taxon>
        <taxon>Dikarya</taxon>
        <taxon>Basidiomycota</taxon>
        <taxon>Agaricomycotina</taxon>
        <taxon>Agaricomycetes</taxon>
        <taxon>Agaricomycetidae</taxon>
        <taxon>Agaricales</taxon>
        <taxon>Marasmiineae</taxon>
        <taxon>Mycenaceae</taxon>
        <taxon>Mycena</taxon>
    </lineage>
</organism>
<dbReference type="Gene3D" id="3.90.1300.10">
    <property type="entry name" value="Amidase signature (AS) domain"/>
    <property type="match status" value="1"/>
</dbReference>
<dbReference type="InterPro" id="IPR023631">
    <property type="entry name" value="Amidase_dom"/>
</dbReference>
<sequence length="563" mass="62067">MSPTNSDIEWPQVALRFVDELYAKIPPELRLSQDFLDQYPPGSDVRAAVAACGLLSKDEMEITNPEYDSVSLLRRIKDKEVTAVQVARAFCKRAAVAQQLLHCLTDFFMEVALRRAQELDDHYNTTGELVGPLHGLPIDMKDHMMVKGTKSSGGFVCDYLHPPASYHGITAQILYDAGAVFFVKTNQPQSIMHLETYSFFGQTLNPYNTALTSGGSSGGCSALVAFGGSTLGIGSDIGGSLRSPSNACGLWTLKPTCSRLPTGHGYIPMPGADSISGTFGPICRSLRDINLFFSVVLDTKPWLKAPEVVPIPWEIPASPSWSGTNGRLRVGVMWHDEVVLPQPPVRRALKTFADALKGIDDIEVVDYKPFKHHKASALAHELYFTDGGARIRSKAAETGEPILPLTEWVITYPSVKDHTMHEHWELAVEREVLRAEYLEYFNAQNVDVVLCPAGAGPAPELGTCKYWAYTNVWNFVDYPAAVFPTGLLCDPALDKTDGPREYMSEADEYNAKCYSDRPETFKGAPLCLQLVGKRYKEELLMRALEEISEALPLQNLASHQASC</sequence>
<dbReference type="EC" id="3.5.1.4" evidence="3"/>